<dbReference type="Proteomes" id="UP000233837">
    <property type="component" value="Unassembled WGS sequence"/>
</dbReference>
<organism evidence="1 2">
    <name type="scientific">Dendrobium catenatum</name>
    <dbReference type="NCBI Taxonomy" id="906689"/>
    <lineage>
        <taxon>Eukaryota</taxon>
        <taxon>Viridiplantae</taxon>
        <taxon>Streptophyta</taxon>
        <taxon>Embryophyta</taxon>
        <taxon>Tracheophyta</taxon>
        <taxon>Spermatophyta</taxon>
        <taxon>Magnoliopsida</taxon>
        <taxon>Liliopsida</taxon>
        <taxon>Asparagales</taxon>
        <taxon>Orchidaceae</taxon>
        <taxon>Epidendroideae</taxon>
        <taxon>Malaxideae</taxon>
        <taxon>Dendrobiinae</taxon>
        <taxon>Dendrobium</taxon>
    </lineage>
</organism>
<proteinExistence type="predicted"/>
<sequence>MDREALKVEDSGENVNNCFEKDKSPKQIYEKSDVKCVEGFDANEGGSSLAKRTLAKELKSLGSAGMMAWTINIGQHLFRAMFRTIVLGFKLIGQDNIVLSLEVSERSTLAIDQGSLPASGGSKRSWVLYLTGVGEKEVAWKLLEVLISTQGKRKLRELRRRQLLHLFLHLLHSTSTLNWISWWSDSTSGRHYLRPMLLCRSSNILRTLLAFDFYVALQQHQHDQDMT</sequence>
<dbReference type="AlphaFoldDB" id="A0A2I0V8U0"/>
<name>A0A2I0V8U0_9ASPA</name>
<keyword evidence="2" id="KW-1185">Reference proteome</keyword>
<accession>A0A2I0V8U0</accession>
<evidence type="ECO:0000313" key="2">
    <source>
        <dbReference type="Proteomes" id="UP000233837"/>
    </source>
</evidence>
<reference evidence="1 2" key="2">
    <citation type="journal article" date="2017" name="Nature">
        <title>The Apostasia genome and the evolution of orchids.</title>
        <authorList>
            <person name="Zhang G.Q."/>
            <person name="Liu K.W."/>
            <person name="Li Z."/>
            <person name="Lohaus R."/>
            <person name="Hsiao Y.Y."/>
            <person name="Niu S.C."/>
            <person name="Wang J.Y."/>
            <person name="Lin Y.C."/>
            <person name="Xu Q."/>
            <person name="Chen L.J."/>
            <person name="Yoshida K."/>
            <person name="Fujiwara S."/>
            <person name="Wang Z.W."/>
            <person name="Zhang Y.Q."/>
            <person name="Mitsuda N."/>
            <person name="Wang M."/>
            <person name="Liu G.H."/>
            <person name="Pecoraro L."/>
            <person name="Huang H.X."/>
            <person name="Xiao X.J."/>
            <person name="Lin M."/>
            <person name="Wu X.Y."/>
            <person name="Wu W.L."/>
            <person name="Chen Y.Y."/>
            <person name="Chang S.B."/>
            <person name="Sakamoto S."/>
            <person name="Ohme-Takagi M."/>
            <person name="Yagi M."/>
            <person name="Zeng S.J."/>
            <person name="Shen C.Y."/>
            <person name="Yeh C.M."/>
            <person name="Luo Y.B."/>
            <person name="Tsai W.C."/>
            <person name="Van de Peer Y."/>
            <person name="Liu Z.J."/>
        </authorList>
    </citation>
    <scope>NUCLEOTIDE SEQUENCE [LARGE SCALE GENOMIC DNA]</scope>
    <source>
        <tissue evidence="1">The whole plant</tissue>
    </source>
</reference>
<protein>
    <submittedName>
        <fullName evidence="1">Uncharacterized protein</fullName>
    </submittedName>
</protein>
<evidence type="ECO:0000313" key="1">
    <source>
        <dbReference type="EMBL" id="PKU59835.1"/>
    </source>
</evidence>
<dbReference type="EMBL" id="KZ504051">
    <property type="protein sequence ID" value="PKU59835.1"/>
    <property type="molecule type" value="Genomic_DNA"/>
</dbReference>
<reference evidence="1 2" key="1">
    <citation type="journal article" date="2016" name="Sci. Rep.">
        <title>The Dendrobium catenatum Lindl. genome sequence provides insights into polysaccharide synthase, floral development and adaptive evolution.</title>
        <authorList>
            <person name="Zhang G.Q."/>
            <person name="Xu Q."/>
            <person name="Bian C."/>
            <person name="Tsai W.C."/>
            <person name="Yeh C.M."/>
            <person name="Liu K.W."/>
            <person name="Yoshida K."/>
            <person name="Zhang L.S."/>
            <person name="Chang S.B."/>
            <person name="Chen F."/>
            <person name="Shi Y."/>
            <person name="Su Y.Y."/>
            <person name="Zhang Y.Q."/>
            <person name="Chen L.J."/>
            <person name="Yin Y."/>
            <person name="Lin M."/>
            <person name="Huang H."/>
            <person name="Deng H."/>
            <person name="Wang Z.W."/>
            <person name="Zhu S.L."/>
            <person name="Zhao X."/>
            <person name="Deng C."/>
            <person name="Niu S.C."/>
            <person name="Huang J."/>
            <person name="Wang M."/>
            <person name="Liu G.H."/>
            <person name="Yang H.J."/>
            <person name="Xiao X.J."/>
            <person name="Hsiao Y.Y."/>
            <person name="Wu W.L."/>
            <person name="Chen Y.Y."/>
            <person name="Mitsuda N."/>
            <person name="Ohme-Takagi M."/>
            <person name="Luo Y.B."/>
            <person name="Van de Peer Y."/>
            <person name="Liu Z.J."/>
        </authorList>
    </citation>
    <scope>NUCLEOTIDE SEQUENCE [LARGE SCALE GENOMIC DNA]</scope>
    <source>
        <tissue evidence="1">The whole plant</tissue>
    </source>
</reference>
<gene>
    <name evidence="1" type="ORF">MA16_Dca026296</name>
</gene>